<gene>
    <name evidence="1" type="ORF">AS594_00905</name>
</gene>
<dbReference type="RefSeq" id="WP_069925182.1">
    <property type="nucleotide sequence ID" value="NZ_MEHI01000001.1"/>
</dbReference>
<protein>
    <submittedName>
        <fullName evidence="1">Uncharacterized protein</fullName>
    </submittedName>
</protein>
<evidence type="ECO:0000313" key="1">
    <source>
        <dbReference type="EMBL" id="OEJ23279.1"/>
    </source>
</evidence>
<comment type="caution">
    <text evidence="1">The sequence shown here is derived from an EMBL/GenBank/DDBJ whole genome shotgun (WGS) entry which is preliminary data.</text>
</comment>
<dbReference type="Proteomes" id="UP000095759">
    <property type="component" value="Unassembled WGS sequence"/>
</dbReference>
<sequence>MHYTQTDGFLSFMYAELVPGRRSGTLMPGEVPVGVEWAARSFDAVRAGLRGEDFGRWVRVRDEALAAVEEEPAVLA</sequence>
<name>A0A1E5P188_9ACTN</name>
<keyword evidence="2" id="KW-1185">Reference proteome</keyword>
<reference evidence="1 2" key="1">
    <citation type="submission" date="2016-08" db="EMBL/GenBank/DDBJ databases">
        <title>Complete genome sequence of Streptomyces agglomeratus strain 6-3-2, a novel anti-MRSA actinomycete isolated from Wuli of Tebit, China.</title>
        <authorList>
            <person name="Chen X."/>
        </authorList>
    </citation>
    <scope>NUCLEOTIDE SEQUENCE [LARGE SCALE GENOMIC DNA]</scope>
    <source>
        <strain evidence="1 2">6-3-2</strain>
    </source>
</reference>
<organism evidence="1 2">
    <name type="scientific">Streptomyces agglomeratus</name>
    <dbReference type="NCBI Taxonomy" id="285458"/>
    <lineage>
        <taxon>Bacteria</taxon>
        <taxon>Bacillati</taxon>
        <taxon>Actinomycetota</taxon>
        <taxon>Actinomycetes</taxon>
        <taxon>Kitasatosporales</taxon>
        <taxon>Streptomycetaceae</taxon>
        <taxon>Streptomyces</taxon>
    </lineage>
</organism>
<proteinExistence type="predicted"/>
<evidence type="ECO:0000313" key="2">
    <source>
        <dbReference type="Proteomes" id="UP000095759"/>
    </source>
</evidence>
<dbReference type="AlphaFoldDB" id="A0A1E5P188"/>
<accession>A0A1E5P188</accession>
<dbReference type="EMBL" id="MEHJ01000001">
    <property type="protein sequence ID" value="OEJ23279.1"/>
    <property type="molecule type" value="Genomic_DNA"/>
</dbReference>